<dbReference type="CDD" id="cd00397">
    <property type="entry name" value="DNA_BRE_C"/>
    <property type="match status" value="1"/>
</dbReference>
<accession>A0A7X0C2C3</accession>
<dbReference type="PANTHER" id="PTHR30349:SF81">
    <property type="entry name" value="TYROSINE RECOMBINASE XERC"/>
    <property type="match status" value="1"/>
</dbReference>
<dbReference type="GO" id="GO:0003677">
    <property type="term" value="F:DNA binding"/>
    <property type="evidence" value="ECO:0007669"/>
    <property type="project" value="UniProtKB-UniRule"/>
</dbReference>
<dbReference type="InterPro" id="IPR013762">
    <property type="entry name" value="Integrase-like_cat_sf"/>
</dbReference>
<dbReference type="GO" id="GO:0015074">
    <property type="term" value="P:DNA integration"/>
    <property type="evidence" value="ECO:0007669"/>
    <property type="project" value="InterPro"/>
</dbReference>
<proteinExistence type="predicted"/>
<dbReference type="PANTHER" id="PTHR30349">
    <property type="entry name" value="PHAGE INTEGRASE-RELATED"/>
    <property type="match status" value="1"/>
</dbReference>
<dbReference type="InterPro" id="IPR002104">
    <property type="entry name" value="Integrase_catalytic"/>
</dbReference>
<dbReference type="EMBL" id="JACHJB010000002">
    <property type="protein sequence ID" value="MBB6347247.1"/>
    <property type="molecule type" value="Genomic_DNA"/>
</dbReference>
<dbReference type="Pfam" id="PF00589">
    <property type="entry name" value="Phage_integrase"/>
    <property type="match status" value="1"/>
</dbReference>
<keyword evidence="1 3" id="KW-0238">DNA-binding</keyword>
<dbReference type="InterPro" id="IPR044068">
    <property type="entry name" value="CB"/>
</dbReference>
<comment type="caution">
    <text evidence="6">The sequence shown here is derived from an EMBL/GenBank/DDBJ whole genome shotgun (WGS) entry which is preliminary data.</text>
</comment>
<sequence length="361" mass="40826">MVLEEKWPVLGRHARAAEWLRIWVDLGRAPRTIDAYARGLAEYLQVCEREGVDPVTASRAHIGVFVRALTERRSRRGANVVALDSGSGLSNATIQQRIVPVRLFYDHLMEEGLRDSNPVGRGRYTPGRRWGGSLGGHQRGLVPRLTKLPWIPTEQQWRNVLAVAAEEPIRNRVMLTLAYDAALRREELCLLRTDDLDPAHRTLRIRAETTKNRLERVVPYSAATGVLLSRYLAHRMRISRARGPLFLSESRRNHAQPLSLWTWSKVVRRIALAAEAPQFSTHTTRHLCLTDLARMGWELHAIATFAGHRHTDSTLQYIHLSGRDLADKLSRGMEHIHAWRIAMLTGLDTPAAIATTTGTSR</sequence>
<dbReference type="RefSeq" id="WP_221496429.1">
    <property type="nucleotide sequence ID" value="NZ_JACHJB010000002.1"/>
</dbReference>
<dbReference type="SUPFAM" id="SSF56349">
    <property type="entry name" value="DNA breaking-rejoining enzymes"/>
    <property type="match status" value="1"/>
</dbReference>
<dbReference type="Gene3D" id="1.10.443.10">
    <property type="entry name" value="Intergrase catalytic core"/>
    <property type="match status" value="1"/>
</dbReference>
<name>A0A7X0C2C3_9ACTN</name>
<evidence type="ECO:0000259" key="5">
    <source>
        <dbReference type="PROSITE" id="PS51900"/>
    </source>
</evidence>
<evidence type="ECO:0000256" key="1">
    <source>
        <dbReference type="ARBA" id="ARBA00023125"/>
    </source>
</evidence>
<dbReference type="InterPro" id="IPR011010">
    <property type="entry name" value="DNA_brk_join_enz"/>
</dbReference>
<dbReference type="InterPro" id="IPR050090">
    <property type="entry name" value="Tyrosine_recombinase_XerCD"/>
</dbReference>
<feature type="domain" description="Tyr recombinase" evidence="4">
    <location>
        <begin position="147"/>
        <end position="330"/>
    </location>
</feature>
<dbReference type="InterPro" id="IPR010998">
    <property type="entry name" value="Integrase_recombinase_N"/>
</dbReference>
<dbReference type="AlphaFoldDB" id="A0A7X0C2C3"/>
<dbReference type="PROSITE" id="PS51900">
    <property type="entry name" value="CB"/>
    <property type="match status" value="1"/>
</dbReference>
<evidence type="ECO:0000259" key="4">
    <source>
        <dbReference type="PROSITE" id="PS51898"/>
    </source>
</evidence>
<dbReference type="GO" id="GO:0006310">
    <property type="term" value="P:DNA recombination"/>
    <property type="evidence" value="ECO:0007669"/>
    <property type="project" value="UniProtKB-KW"/>
</dbReference>
<dbReference type="Gene3D" id="1.10.150.130">
    <property type="match status" value="1"/>
</dbReference>
<dbReference type="Proteomes" id="UP000583800">
    <property type="component" value="Unassembled WGS sequence"/>
</dbReference>
<evidence type="ECO:0000313" key="6">
    <source>
        <dbReference type="EMBL" id="MBB6347247.1"/>
    </source>
</evidence>
<keyword evidence="2" id="KW-0233">DNA recombination</keyword>
<evidence type="ECO:0000256" key="2">
    <source>
        <dbReference type="ARBA" id="ARBA00023172"/>
    </source>
</evidence>
<dbReference type="PROSITE" id="PS51898">
    <property type="entry name" value="TYR_RECOMBINASE"/>
    <property type="match status" value="1"/>
</dbReference>
<protein>
    <submittedName>
        <fullName evidence="6">Site-specific recombinase XerD</fullName>
    </submittedName>
</protein>
<keyword evidence="7" id="KW-1185">Reference proteome</keyword>
<feature type="domain" description="Core-binding (CB)" evidence="5">
    <location>
        <begin position="14"/>
        <end position="109"/>
    </location>
</feature>
<organism evidence="6 7">
    <name type="scientific">Nonomuraea muscovyensis</name>
    <dbReference type="NCBI Taxonomy" id="1124761"/>
    <lineage>
        <taxon>Bacteria</taxon>
        <taxon>Bacillati</taxon>
        <taxon>Actinomycetota</taxon>
        <taxon>Actinomycetes</taxon>
        <taxon>Streptosporangiales</taxon>
        <taxon>Streptosporangiaceae</taxon>
        <taxon>Nonomuraea</taxon>
    </lineage>
</organism>
<evidence type="ECO:0000256" key="3">
    <source>
        <dbReference type="PROSITE-ProRule" id="PRU01248"/>
    </source>
</evidence>
<gene>
    <name evidence="6" type="ORF">FHU36_003792</name>
</gene>
<reference evidence="6 7" key="1">
    <citation type="submission" date="2020-08" db="EMBL/GenBank/DDBJ databases">
        <title>Sequencing the genomes of 1000 actinobacteria strains.</title>
        <authorList>
            <person name="Klenk H.-P."/>
        </authorList>
    </citation>
    <scope>NUCLEOTIDE SEQUENCE [LARGE SCALE GENOMIC DNA]</scope>
    <source>
        <strain evidence="6 7">DSM 45913</strain>
    </source>
</reference>
<evidence type="ECO:0000313" key="7">
    <source>
        <dbReference type="Proteomes" id="UP000583800"/>
    </source>
</evidence>